<protein>
    <submittedName>
        <fullName evidence="3">DUF222 domain-containing protein</fullName>
    </submittedName>
</protein>
<reference evidence="3 4" key="1">
    <citation type="journal article" date="2023" name="Environ Microbiome">
        <title>A coral-associated actinobacterium mitigates coral bleaching under heat stress.</title>
        <authorList>
            <person name="Li J."/>
            <person name="Zou Y."/>
            <person name="Li Q."/>
            <person name="Zhang J."/>
            <person name="Bourne D.G."/>
            <person name="Lyu Y."/>
            <person name="Liu C."/>
            <person name="Zhang S."/>
        </authorList>
    </citation>
    <scope>NUCLEOTIDE SEQUENCE [LARGE SCALE GENOMIC DNA]</scope>
    <source>
        <strain evidence="3 4">SCSIO 13291</strain>
    </source>
</reference>
<keyword evidence="4" id="KW-1185">Reference proteome</keyword>
<evidence type="ECO:0000313" key="3">
    <source>
        <dbReference type="EMBL" id="WZW99898.1"/>
    </source>
</evidence>
<organism evidence="3 4">
    <name type="scientific">Propioniciclava soli</name>
    <dbReference type="NCBI Taxonomy" id="2775081"/>
    <lineage>
        <taxon>Bacteria</taxon>
        <taxon>Bacillati</taxon>
        <taxon>Actinomycetota</taxon>
        <taxon>Actinomycetes</taxon>
        <taxon>Propionibacteriales</taxon>
        <taxon>Propionibacteriaceae</taxon>
        <taxon>Propioniciclava</taxon>
    </lineage>
</organism>
<name>A0ABZ3CBI2_9ACTN</name>
<gene>
    <name evidence="3" type="ORF">PCC79_06840</name>
</gene>
<dbReference type="Pfam" id="PF02720">
    <property type="entry name" value="DUF222"/>
    <property type="match status" value="1"/>
</dbReference>
<sequence>MTWEARTDGGPDPVDAGLDRLAAAAAAQREAEVEQVRALLWLADHWEIDEPAALGACARVEGIERALPAGADGTAVVGEFLALEVGPLLGIRPADAAARIADAVNLRDRHPALWEAVQSGAMRVHQARRITTECANLDRAGAQWVDEQMAGAAAAGLPWPRATRLLKGLVVKADPAQAARRAQQERRHTHVWVGKLSDGHVSFGGRLRAADGLALDEALDIIGRDMLESTTPSATMPTTVEQARAAAVGVLARMFFGEPGTTPDAQPASAPQRRATLVVHVAAEALSEPDGVARIEGWGPSLVTHLPELFSGSHLAIRPVLDPAALAPVDSYEIPERLRFAATLRNPYDTFPHASAPARACDLDHTVPHRAGGPPGQTSLANLAPLGRTPHRGKTHGGWHVDALVPGTYLWTSPHHRQYLVTRSGTHRLPNAAPVAPPARSRPRLDLRYPPQAVRLHLPGLGHAPPPR</sequence>
<dbReference type="Proteomes" id="UP001434337">
    <property type="component" value="Chromosome"/>
</dbReference>
<evidence type="ECO:0000256" key="1">
    <source>
        <dbReference type="SAM" id="MobiDB-lite"/>
    </source>
</evidence>
<feature type="region of interest" description="Disordered" evidence="1">
    <location>
        <begin position="371"/>
        <end position="395"/>
    </location>
</feature>
<feature type="domain" description="DUF222" evidence="2">
    <location>
        <begin position="65"/>
        <end position="339"/>
    </location>
</feature>
<dbReference type="EMBL" id="CP115965">
    <property type="protein sequence ID" value="WZW99898.1"/>
    <property type="molecule type" value="Genomic_DNA"/>
</dbReference>
<dbReference type="InterPro" id="IPR003870">
    <property type="entry name" value="DUF222"/>
</dbReference>
<accession>A0ABZ3CBI2</accession>
<evidence type="ECO:0000259" key="2">
    <source>
        <dbReference type="Pfam" id="PF02720"/>
    </source>
</evidence>
<proteinExistence type="predicted"/>
<evidence type="ECO:0000313" key="4">
    <source>
        <dbReference type="Proteomes" id="UP001434337"/>
    </source>
</evidence>
<dbReference type="RefSeq" id="WP_342373379.1">
    <property type="nucleotide sequence ID" value="NZ_CP115965.1"/>
</dbReference>